<feature type="compositionally biased region" description="Basic and acidic residues" evidence="6">
    <location>
        <begin position="34"/>
        <end position="50"/>
    </location>
</feature>
<evidence type="ECO:0000256" key="1">
    <source>
        <dbReference type="ARBA" id="ARBA00004496"/>
    </source>
</evidence>
<dbReference type="AlphaFoldDB" id="A0A9D1A5Q7"/>
<evidence type="ECO:0000256" key="2">
    <source>
        <dbReference type="ARBA" id="ARBA00009695"/>
    </source>
</evidence>
<dbReference type="PANTHER" id="PTHR33602:SF1">
    <property type="entry name" value="REGULATORY PROTEIN RECX FAMILY PROTEIN"/>
    <property type="match status" value="1"/>
</dbReference>
<dbReference type="GO" id="GO:0006282">
    <property type="term" value="P:regulation of DNA repair"/>
    <property type="evidence" value="ECO:0007669"/>
    <property type="project" value="UniProtKB-UniRule"/>
</dbReference>
<name>A0A9D1A5Q7_9FIRM</name>
<dbReference type="InterPro" id="IPR036388">
    <property type="entry name" value="WH-like_DNA-bd_sf"/>
</dbReference>
<protein>
    <recommendedName>
        <fullName evidence="3 5">Regulatory protein RecX</fullName>
    </recommendedName>
</protein>
<organism evidence="10 11">
    <name type="scientific">Candidatus Copromonas faecavium</name>
    <name type="common">nom. illeg.</name>
    <dbReference type="NCBI Taxonomy" id="2840740"/>
    <lineage>
        <taxon>Bacteria</taxon>
        <taxon>Bacillati</taxon>
        <taxon>Bacillota</taxon>
        <taxon>Clostridia</taxon>
        <taxon>Lachnospirales</taxon>
        <taxon>Lachnospiraceae</taxon>
        <taxon>Candidatus Copromonas (nom. illeg.)</taxon>
    </lineage>
</organism>
<feature type="region of interest" description="Disordered" evidence="6">
    <location>
        <begin position="1"/>
        <end position="73"/>
    </location>
</feature>
<sequence>MIEWKTGKPIRILPGEDAAGRMKPDFVGEDGDGEQSRIRTEKGMAGDRVRTSTGKGRNGQKAEETADEGETERLRAREKGVYYLQFSSKTEEEMRRKLAGQGFSPASVDYAVDYLKERRYLNDEDYARRYVEKNGKRKSERQIRYDLSQKGISSEILDLVLEENPVDELEQILALLEKRGYPKEDADEEEIRKQYAYLARRGFSCGSIRAAIEHYARKR</sequence>
<evidence type="ECO:0000313" key="11">
    <source>
        <dbReference type="Proteomes" id="UP000824250"/>
    </source>
</evidence>
<dbReference type="Pfam" id="PF21981">
    <property type="entry name" value="RecX_HTH3"/>
    <property type="match status" value="1"/>
</dbReference>
<feature type="domain" description="RecX third three-helical" evidence="8">
    <location>
        <begin position="167"/>
        <end position="212"/>
    </location>
</feature>
<evidence type="ECO:0000256" key="5">
    <source>
        <dbReference type="HAMAP-Rule" id="MF_01114"/>
    </source>
</evidence>
<dbReference type="InterPro" id="IPR053924">
    <property type="entry name" value="RecX_HTH_2nd"/>
</dbReference>
<dbReference type="EMBL" id="DVGC01000028">
    <property type="protein sequence ID" value="HIR05348.1"/>
    <property type="molecule type" value="Genomic_DNA"/>
</dbReference>
<proteinExistence type="inferred from homology"/>
<dbReference type="Proteomes" id="UP000824250">
    <property type="component" value="Unassembled WGS sequence"/>
</dbReference>
<evidence type="ECO:0000256" key="6">
    <source>
        <dbReference type="SAM" id="MobiDB-lite"/>
    </source>
</evidence>
<accession>A0A9D1A5Q7</accession>
<dbReference type="Pfam" id="PF02631">
    <property type="entry name" value="RecX_HTH2"/>
    <property type="match status" value="1"/>
</dbReference>
<dbReference type="InterPro" id="IPR053925">
    <property type="entry name" value="RecX_HTH_3rd"/>
</dbReference>
<evidence type="ECO:0000259" key="7">
    <source>
        <dbReference type="Pfam" id="PF02631"/>
    </source>
</evidence>
<dbReference type="GO" id="GO:0005737">
    <property type="term" value="C:cytoplasm"/>
    <property type="evidence" value="ECO:0007669"/>
    <property type="project" value="UniProtKB-SubCell"/>
</dbReference>
<evidence type="ECO:0000256" key="3">
    <source>
        <dbReference type="ARBA" id="ARBA00018111"/>
    </source>
</evidence>
<evidence type="ECO:0000256" key="4">
    <source>
        <dbReference type="ARBA" id="ARBA00022490"/>
    </source>
</evidence>
<evidence type="ECO:0000313" key="10">
    <source>
        <dbReference type="EMBL" id="HIR05348.1"/>
    </source>
</evidence>
<evidence type="ECO:0000259" key="8">
    <source>
        <dbReference type="Pfam" id="PF21981"/>
    </source>
</evidence>
<comment type="caution">
    <text evidence="10">The sequence shown here is derived from an EMBL/GenBank/DDBJ whole genome shotgun (WGS) entry which is preliminary data.</text>
</comment>
<evidence type="ECO:0000259" key="9">
    <source>
        <dbReference type="Pfam" id="PF21982"/>
    </source>
</evidence>
<dbReference type="PANTHER" id="PTHR33602">
    <property type="entry name" value="REGULATORY PROTEIN RECX FAMILY PROTEIN"/>
    <property type="match status" value="1"/>
</dbReference>
<dbReference type="Gene3D" id="1.10.10.10">
    <property type="entry name" value="Winged helix-like DNA-binding domain superfamily/Winged helix DNA-binding domain"/>
    <property type="match status" value="3"/>
</dbReference>
<dbReference type="InterPro" id="IPR003783">
    <property type="entry name" value="Regulatory_RecX"/>
</dbReference>
<dbReference type="HAMAP" id="MF_01114">
    <property type="entry name" value="RecX"/>
    <property type="match status" value="1"/>
</dbReference>
<feature type="domain" description="RecX first three-helical" evidence="9">
    <location>
        <begin position="76"/>
        <end position="115"/>
    </location>
</feature>
<dbReference type="Pfam" id="PF21982">
    <property type="entry name" value="RecX_HTH1"/>
    <property type="match status" value="1"/>
</dbReference>
<comment type="similarity">
    <text evidence="2 5">Belongs to the RecX family.</text>
</comment>
<keyword evidence="4 5" id="KW-0963">Cytoplasm</keyword>
<reference evidence="10" key="1">
    <citation type="submission" date="2020-10" db="EMBL/GenBank/DDBJ databases">
        <authorList>
            <person name="Gilroy R."/>
        </authorList>
    </citation>
    <scope>NUCLEOTIDE SEQUENCE</scope>
    <source>
        <strain evidence="10">CHK180-2868</strain>
    </source>
</reference>
<dbReference type="InterPro" id="IPR053926">
    <property type="entry name" value="RecX_HTH_1st"/>
</dbReference>
<gene>
    <name evidence="5" type="primary">recX</name>
    <name evidence="10" type="ORF">IAB28_05210</name>
</gene>
<comment type="function">
    <text evidence="5">Modulates RecA activity.</text>
</comment>
<reference evidence="10" key="2">
    <citation type="journal article" date="2021" name="PeerJ">
        <title>Extensive microbial diversity within the chicken gut microbiome revealed by metagenomics and culture.</title>
        <authorList>
            <person name="Gilroy R."/>
            <person name="Ravi A."/>
            <person name="Getino M."/>
            <person name="Pursley I."/>
            <person name="Horton D.L."/>
            <person name="Alikhan N.F."/>
            <person name="Baker D."/>
            <person name="Gharbi K."/>
            <person name="Hall N."/>
            <person name="Watson M."/>
            <person name="Adriaenssens E.M."/>
            <person name="Foster-Nyarko E."/>
            <person name="Jarju S."/>
            <person name="Secka A."/>
            <person name="Antonio M."/>
            <person name="Oren A."/>
            <person name="Chaudhuri R.R."/>
            <person name="La Ragione R."/>
            <person name="Hildebrand F."/>
            <person name="Pallen M.J."/>
        </authorList>
    </citation>
    <scope>NUCLEOTIDE SEQUENCE</scope>
    <source>
        <strain evidence="10">CHK180-2868</strain>
    </source>
</reference>
<comment type="subcellular location">
    <subcellularLocation>
        <location evidence="1 5">Cytoplasm</location>
    </subcellularLocation>
</comment>
<feature type="domain" description="RecX second three-helical" evidence="7">
    <location>
        <begin position="122"/>
        <end position="160"/>
    </location>
</feature>